<dbReference type="EMBL" id="UYWY01022821">
    <property type="protein sequence ID" value="VDM46702.1"/>
    <property type="molecule type" value="Genomic_DNA"/>
</dbReference>
<dbReference type="Proteomes" id="UP000050794">
    <property type="component" value="Unassembled WGS sequence"/>
</dbReference>
<organism evidence="3 4">
    <name type="scientific">Toxocara canis</name>
    <name type="common">Canine roundworm</name>
    <dbReference type="NCBI Taxonomy" id="6265"/>
    <lineage>
        <taxon>Eukaryota</taxon>
        <taxon>Metazoa</taxon>
        <taxon>Ecdysozoa</taxon>
        <taxon>Nematoda</taxon>
        <taxon>Chromadorea</taxon>
        <taxon>Rhabditida</taxon>
        <taxon>Spirurina</taxon>
        <taxon>Ascaridomorpha</taxon>
        <taxon>Ascaridoidea</taxon>
        <taxon>Toxocaridae</taxon>
        <taxon>Toxocara</taxon>
    </lineage>
</organism>
<evidence type="ECO:0000313" key="2">
    <source>
        <dbReference type="EMBL" id="VDM46702.1"/>
    </source>
</evidence>
<protein>
    <submittedName>
        <fullName evidence="4">Transmembrane protein</fullName>
    </submittedName>
</protein>
<evidence type="ECO:0000313" key="4">
    <source>
        <dbReference type="WBParaSite" id="TCNE_0001538201-mRNA-1"/>
    </source>
</evidence>
<feature type="region of interest" description="Disordered" evidence="1">
    <location>
        <begin position="48"/>
        <end position="93"/>
    </location>
</feature>
<evidence type="ECO:0000313" key="3">
    <source>
        <dbReference type="Proteomes" id="UP000050794"/>
    </source>
</evidence>
<dbReference type="AlphaFoldDB" id="A0A183V3R1"/>
<proteinExistence type="predicted"/>
<accession>A0A183V3R1</accession>
<keyword evidence="3" id="KW-1185">Reference proteome</keyword>
<reference evidence="4" key="1">
    <citation type="submission" date="2016-06" db="UniProtKB">
        <authorList>
            <consortium name="WormBaseParasite"/>
        </authorList>
    </citation>
    <scope>IDENTIFICATION</scope>
</reference>
<evidence type="ECO:0000256" key="1">
    <source>
        <dbReference type="SAM" id="MobiDB-lite"/>
    </source>
</evidence>
<sequence>MQRLVDKLRYAAGSETIREVRMLVASVSRLMLQFLIVFTYYDRPYEDSVQRTPYNSADDTPHDSAQDTPYDTVGDTPYDSAKESPDDTAQDTH</sequence>
<gene>
    <name evidence="2" type="ORF">TCNE_LOCUS15381</name>
</gene>
<feature type="compositionally biased region" description="Basic and acidic residues" evidence="1">
    <location>
        <begin position="80"/>
        <end position="93"/>
    </location>
</feature>
<name>A0A183V3R1_TOXCA</name>
<reference evidence="2 3" key="2">
    <citation type="submission" date="2018-11" db="EMBL/GenBank/DDBJ databases">
        <authorList>
            <consortium name="Pathogen Informatics"/>
        </authorList>
    </citation>
    <scope>NUCLEOTIDE SEQUENCE [LARGE SCALE GENOMIC DNA]</scope>
</reference>
<dbReference type="WBParaSite" id="TCNE_0001538201-mRNA-1">
    <property type="protein sequence ID" value="TCNE_0001538201-mRNA-1"/>
    <property type="gene ID" value="TCNE_0001538201"/>
</dbReference>